<feature type="signal peptide" evidence="4">
    <location>
        <begin position="1"/>
        <end position="23"/>
    </location>
</feature>
<evidence type="ECO:0000256" key="1">
    <source>
        <dbReference type="ARBA" id="ARBA00008520"/>
    </source>
</evidence>
<evidence type="ECO:0000256" key="4">
    <source>
        <dbReference type="SAM" id="SignalP"/>
    </source>
</evidence>
<sequence>MKKRWLVTLMVMTLVLSLTVPSAAFFGFGDDDEDEPTKITYWTTQVESSRLEVIKGLAKKFTEETGIEVKVVPVEENDFSTKLSAAQAGNKLPQVMEMGVQKILRLGNAGLLDIEAAGDVINSYGRDDFYQGPLEMTQVANGDGNYAVPFHGWVQGIWYREDWFEEAGLEAPTNWENILKAAKHFHKPDQKQYGIIFGTKKDAYARQTFTQFALSNDARVFNEEGELVYNSPEMLETYKYLKDLANYTQPGPETWRDGRNLFLNDQVAMMFYSTYIMSDLVGENMVEKTGFASKMEHSSAATFGQVVGLSITSTNSDAKEEAAKKFVKFLHDKKNYIEFLHMAPGGMNPVRKSIAQSKEYKDNKTISVYGDKATEIASGLDNIGKFGFVGGKVFPKMGDIGARYVIGDSINQMTERDWEAQKALDYATNKMKEIVNE</sequence>
<keyword evidence="5" id="KW-0762">Sugar transport</keyword>
<dbReference type="PANTHER" id="PTHR43649:SF34">
    <property type="entry name" value="ABC TRANSPORTER PERIPLASMIC-BINDING PROTEIN YCJN-RELATED"/>
    <property type="match status" value="1"/>
</dbReference>
<dbReference type="InterPro" id="IPR050490">
    <property type="entry name" value="Bact_solute-bd_prot1"/>
</dbReference>
<keyword evidence="6" id="KW-1185">Reference proteome</keyword>
<evidence type="ECO:0000313" key="5">
    <source>
        <dbReference type="EMBL" id="MBM7557027.1"/>
    </source>
</evidence>
<evidence type="ECO:0000256" key="3">
    <source>
        <dbReference type="ARBA" id="ARBA00022729"/>
    </source>
</evidence>
<name>A0A938XWP5_9FIRM</name>
<dbReference type="InterPro" id="IPR006059">
    <property type="entry name" value="SBP"/>
</dbReference>
<gene>
    <name evidence="5" type="ORF">JOC47_001881</name>
</gene>
<dbReference type="Pfam" id="PF01547">
    <property type="entry name" value="SBP_bac_1"/>
    <property type="match status" value="1"/>
</dbReference>
<keyword evidence="3 4" id="KW-0732">Signal</keyword>
<dbReference type="AlphaFoldDB" id="A0A938XWP5"/>
<dbReference type="RefSeq" id="WP_204701788.1">
    <property type="nucleotide sequence ID" value="NZ_JAFBDQ010000008.1"/>
</dbReference>
<reference evidence="5" key="1">
    <citation type="submission" date="2021-01" db="EMBL/GenBank/DDBJ databases">
        <title>Genomic Encyclopedia of Type Strains, Phase IV (KMG-IV): sequencing the most valuable type-strain genomes for metagenomic binning, comparative biology and taxonomic classification.</title>
        <authorList>
            <person name="Goeker M."/>
        </authorList>
    </citation>
    <scope>NUCLEOTIDE SEQUENCE</scope>
    <source>
        <strain evidence="5">DSM 23230</strain>
    </source>
</reference>
<evidence type="ECO:0000256" key="2">
    <source>
        <dbReference type="ARBA" id="ARBA00022448"/>
    </source>
</evidence>
<organism evidence="5 6">
    <name type="scientific">Halanaerobacter jeridensis</name>
    <dbReference type="NCBI Taxonomy" id="706427"/>
    <lineage>
        <taxon>Bacteria</taxon>
        <taxon>Bacillati</taxon>
        <taxon>Bacillota</taxon>
        <taxon>Clostridia</taxon>
        <taxon>Halanaerobiales</taxon>
        <taxon>Halobacteroidaceae</taxon>
        <taxon>Halanaerobacter</taxon>
    </lineage>
</organism>
<feature type="chain" id="PRO_5036714125" evidence="4">
    <location>
        <begin position="24"/>
        <end position="437"/>
    </location>
</feature>
<accession>A0A938XWP5</accession>
<comment type="similarity">
    <text evidence="1">Belongs to the bacterial solute-binding protein 1 family.</text>
</comment>
<evidence type="ECO:0000313" key="6">
    <source>
        <dbReference type="Proteomes" id="UP000774000"/>
    </source>
</evidence>
<dbReference type="EMBL" id="JAFBDQ010000008">
    <property type="protein sequence ID" value="MBM7557027.1"/>
    <property type="molecule type" value="Genomic_DNA"/>
</dbReference>
<keyword evidence="2" id="KW-0813">Transport</keyword>
<comment type="caution">
    <text evidence="5">The sequence shown here is derived from an EMBL/GenBank/DDBJ whole genome shotgun (WGS) entry which is preliminary data.</text>
</comment>
<dbReference type="PANTHER" id="PTHR43649">
    <property type="entry name" value="ARABINOSE-BINDING PROTEIN-RELATED"/>
    <property type="match status" value="1"/>
</dbReference>
<dbReference type="Gene3D" id="3.40.190.10">
    <property type="entry name" value="Periplasmic binding protein-like II"/>
    <property type="match status" value="1"/>
</dbReference>
<protein>
    <submittedName>
        <fullName evidence="5">Multiple sugar transport system substrate-binding protein</fullName>
    </submittedName>
</protein>
<dbReference type="SUPFAM" id="SSF53850">
    <property type="entry name" value="Periplasmic binding protein-like II"/>
    <property type="match status" value="1"/>
</dbReference>
<dbReference type="Proteomes" id="UP000774000">
    <property type="component" value="Unassembled WGS sequence"/>
</dbReference>
<proteinExistence type="inferred from homology"/>
<dbReference type="CDD" id="cd13585">
    <property type="entry name" value="PBP2_TMBP_like"/>
    <property type="match status" value="1"/>
</dbReference>